<sequence>MSDQYDGYDEFDEFEEYEDYDYDYTRPDGMPSPMMPQQGQQPWQQGQPPWQPGQQPGQQGQPPWQPGQQPWQPGQPGLMPYAPGPHNFGQFAPTMRPPGYIPRRPNFFPGPIRQCRNRFAFIWLNNGRSFWAWIASVTQRVIYGYRWNGRMWVYMELNINSINTFICIR</sequence>
<dbReference type="RefSeq" id="WP_080065301.1">
    <property type="nucleotide sequence ID" value="NZ_MZGX01000019.1"/>
</dbReference>
<feature type="compositionally biased region" description="Acidic residues" evidence="1">
    <location>
        <begin position="1"/>
        <end position="22"/>
    </location>
</feature>
<dbReference type="AlphaFoldDB" id="A0A1V4SHM9"/>
<name>A0A1V4SHM9_RUMHU</name>
<evidence type="ECO:0000313" key="3">
    <source>
        <dbReference type="Proteomes" id="UP000191554"/>
    </source>
</evidence>
<accession>A0A1V4SHM9</accession>
<gene>
    <name evidence="2" type="ORF">CLHUN_28520</name>
</gene>
<dbReference type="OrthoDB" id="2068061at2"/>
<evidence type="ECO:0008006" key="4">
    <source>
        <dbReference type="Google" id="ProtNLM"/>
    </source>
</evidence>
<dbReference type="Proteomes" id="UP000191554">
    <property type="component" value="Unassembled WGS sequence"/>
</dbReference>
<dbReference type="EMBL" id="MZGX01000019">
    <property type="protein sequence ID" value="OPX43304.1"/>
    <property type="molecule type" value="Genomic_DNA"/>
</dbReference>
<protein>
    <recommendedName>
        <fullName evidence="4">Transporter</fullName>
    </recommendedName>
</protein>
<comment type="caution">
    <text evidence="2">The sequence shown here is derived from an EMBL/GenBank/DDBJ whole genome shotgun (WGS) entry which is preliminary data.</text>
</comment>
<evidence type="ECO:0000256" key="1">
    <source>
        <dbReference type="SAM" id="MobiDB-lite"/>
    </source>
</evidence>
<reference evidence="2 3" key="1">
    <citation type="submission" date="2017-03" db="EMBL/GenBank/DDBJ databases">
        <title>Genome sequence of Clostridium hungatei DSM 14427.</title>
        <authorList>
            <person name="Poehlein A."/>
            <person name="Daniel R."/>
        </authorList>
    </citation>
    <scope>NUCLEOTIDE SEQUENCE [LARGE SCALE GENOMIC DNA]</scope>
    <source>
        <strain evidence="2 3">DSM 14427</strain>
    </source>
</reference>
<evidence type="ECO:0000313" key="2">
    <source>
        <dbReference type="EMBL" id="OPX43304.1"/>
    </source>
</evidence>
<feature type="compositionally biased region" description="Low complexity" evidence="1">
    <location>
        <begin position="36"/>
        <end position="77"/>
    </location>
</feature>
<organism evidence="2 3">
    <name type="scientific">Ruminiclostridium hungatei</name>
    <name type="common">Clostridium hungatei</name>
    <dbReference type="NCBI Taxonomy" id="48256"/>
    <lineage>
        <taxon>Bacteria</taxon>
        <taxon>Bacillati</taxon>
        <taxon>Bacillota</taxon>
        <taxon>Clostridia</taxon>
        <taxon>Eubacteriales</taxon>
        <taxon>Oscillospiraceae</taxon>
        <taxon>Ruminiclostridium</taxon>
    </lineage>
</organism>
<proteinExistence type="predicted"/>
<dbReference type="STRING" id="48256.CLHUN_28520"/>
<feature type="region of interest" description="Disordered" evidence="1">
    <location>
        <begin position="1"/>
        <end position="82"/>
    </location>
</feature>
<keyword evidence="3" id="KW-1185">Reference proteome</keyword>